<keyword evidence="2" id="KW-1185">Reference proteome</keyword>
<reference evidence="2" key="1">
    <citation type="journal article" date="2019" name="Int. J. Syst. Evol. Microbiol.">
        <title>The Global Catalogue of Microorganisms (GCM) 10K type strain sequencing project: providing services to taxonomists for standard genome sequencing and annotation.</title>
        <authorList>
            <consortium name="The Broad Institute Genomics Platform"/>
            <consortium name="The Broad Institute Genome Sequencing Center for Infectious Disease"/>
            <person name="Wu L."/>
            <person name="Ma J."/>
        </authorList>
    </citation>
    <scope>NUCLEOTIDE SEQUENCE [LARGE SCALE GENOMIC DNA]</scope>
    <source>
        <strain evidence="2">DFY41</strain>
    </source>
</reference>
<gene>
    <name evidence="1" type="ORF">ACFPGP_15985</name>
</gene>
<organism evidence="1 2">
    <name type="scientific">Nocardioides taihuensis</name>
    <dbReference type="NCBI Taxonomy" id="1835606"/>
    <lineage>
        <taxon>Bacteria</taxon>
        <taxon>Bacillati</taxon>
        <taxon>Actinomycetota</taxon>
        <taxon>Actinomycetes</taxon>
        <taxon>Propionibacteriales</taxon>
        <taxon>Nocardioidaceae</taxon>
        <taxon>Nocardioides</taxon>
    </lineage>
</organism>
<comment type="caution">
    <text evidence="1">The sequence shown here is derived from an EMBL/GenBank/DDBJ whole genome shotgun (WGS) entry which is preliminary data.</text>
</comment>
<proteinExistence type="predicted"/>
<sequence length="166" mass="18726">MSSRGVAEADQVWPKLDQERVYPLKAVKRASRPVEARPRDIRLLLARAPLEPRKSDPVGEFGGRVFLWCLACDTSLPPKVRSPFCTTHREIHTRAKRRLRDNGGRVPVDYDVLIRLYDAAHDSVRCRDSGDSEGAARHRRELMILALGLPETTLQRAISPASTAHR</sequence>
<dbReference type="Proteomes" id="UP001596087">
    <property type="component" value="Unassembled WGS sequence"/>
</dbReference>
<name>A0ABW0BLQ5_9ACTN</name>
<evidence type="ECO:0000313" key="1">
    <source>
        <dbReference type="EMBL" id="MFC5178180.1"/>
    </source>
</evidence>
<accession>A0ABW0BLQ5</accession>
<evidence type="ECO:0000313" key="2">
    <source>
        <dbReference type="Proteomes" id="UP001596087"/>
    </source>
</evidence>
<dbReference type="EMBL" id="JBHSKD010000019">
    <property type="protein sequence ID" value="MFC5178180.1"/>
    <property type="molecule type" value="Genomic_DNA"/>
</dbReference>
<protein>
    <submittedName>
        <fullName evidence="1">Uncharacterized protein</fullName>
    </submittedName>
</protein>